<keyword evidence="1" id="KW-0472">Membrane</keyword>
<keyword evidence="3" id="KW-1185">Reference proteome</keyword>
<reference evidence="2 3" key="1">
    <citation type="submission" date="2020-02" db="EMBL/GenBank/DDBJ databases">
        <authorList>
            <person name="Ma Q."/>
            <person name="Huang Y."/>
            <person name="Song X."/>
            <person name="Pei D."/>
        </authorList>
    </citation>
    <scope>NUCLEOTIDE SEQUENCE [LARGE SCALE GENOMIC DNA]</scope>
    <source>
        <strain evidence="2">Sxm20200214</strain>
        <tissue evidence="2">Leaf</tissue>
    </source>
</reference>
<keyword evidence="1" id="KW-0812">Transmembrane</keyword>
<name>A0A8X7W9W5_BRACI</name>
<dbReference type="Proteomes" id="UP000886595">
    <property type="component" value="Unassembled WGS sequence"/>
</dbReference>
<evidence type="ECO:0000313" key="3">
    <source>
        <dbReference type="Proteomes" id="UP000886595"/>
    </source>
</evidence>
<protein>
    <submittedName>
        <fullName evidence="2">Uncharacterized protein</fullName>
    </submittedName>
</protein>
<comment type="caution">
    <text evidence="2">The sequence shown here is derived from an EMBL/GenBank/DDBJ whole genome shotgun (WGS) entry which is preliminary data.</text>
</comment>
<evidence type="ECO:0000313" key="2">
    <source>
        <dbReference type="EMBL" id="KAG2326136.1"/>
    </source>
</evidence>
<feature type="transmembrane region" description="Helical" evidence="1">
    <location>
        <begin position="20"/>
        <end position="43"/>
    </location>
</feature>
<gene>
    <name evidence="2" type="ORF">Bca52824_008864</name>
</gene>
<dbReference type="EMBL" id="JAAMPC010000002">
    <property type="protein sequence ID" value="KAG2326136.1"/>
    <property type="molecule type" value="Genomic_DNA"/>
</dbReference>
<keyword evidence="1" id="KW-1133">Transmembrane helix</keyword>
<evidence type="ECO:0000256" key="1">
    <source>
        <dbReference type="SAM" id="Phobius"/>
    </source>
</evidence>
<organism evidence="2 3">
    <name type="scientific">Brassica carinata</name>
    <name type="common">Ethiopian mustard</name>
    <name type="synonym">Abyssinian cabbage</name>
    <dbReference type="NCBI Taxonomy" id="52824"/>
    <lineage>
        <taxon>Eukaryota</taxon>
        <taxon>Viridiplantae</taxon>
        <taxon>Streptophyta</taxon>
        <taxon>Embryophyta</taxon>
        <taxon>Tracheophyta</taxon>
        <taxon>Spermatophyta</taxon>
        <taxon>Magnoliopsida</taxon>
        <taxon>eudicotyledons</taxon>
        <taxon>Gunneridae</taxon>
        <taxon>Pentapetalae</taxon>
        <taxon>rosids</taxon>
        <taxon>malvids</taxon>
        <taxon>Brassicales</taxon>
        <taxon>Brassicaceae</taxon>
        <taxon>Brassiceae</taxon>
        <taxon>Brassica</taxon>
    </lineage>
</organism>
<sequence length="109" mass="11788">MAVCGQLAQTFTSDTFSTVLILALLCFGECLSLVLSRVSLLGFSPPTRRRLLTIWLFLFGSQRNRSEVVLSGCHSALVSPFGLVHFRDHFSSMSSCGGALDFQLGVEAG</sequence>
<proteinExistence type="predicted"/>
<dbReference type="AlphaFoldDB" id="A0A8X7W9W5"/>
<accession>A0A8X7W9W5</accession>